<gene>
    <name evidence="2" type="ORF">FVEG_03553</name>
</gene>
<proteinExistence type="predicted"/>
<dbReference type="OMA" id="HTSRMPH"/>
<dbReference type="KEGG" id="fvr:FVEG_03553"/>
<dbReference type="EMBL" id="CM000579">
    <property type="protein sequence ID" value="EWG41432.1"/>
    <property type="molecule type" value="Genomic_DNA"/>
</dbReference>
<accession>W7M945</accession>
<keyword evidence="3" id="KW-1185">Reference proteome</keyword>
<dbReference type="AlphaFoldDB" id="W7M945"/>
<dbReference type="VEuPathDB" id="FungiDB:FVEG_03553"/>
<organism evidence="2 3">
    <name type="scientific">Gibberella moniliformis (strain M3125 / FGSC 7600)</name>
    <name type="common">Maize ear and stalk rot fungus</name>
    <name type="synonym">Fusarium verticillioides</name>
    <dbReference type="NCBI Taxonomy" id="334819"/>
    <lineage>
        <taxon>Eukaryota</taxon>
        <taxon>Fungi</taxon>
        <taxon>Dikarya</taxon>
        <taxon>Ascomycota</taxon>
        <taxon>Pezizomycotina</taxon>
        <taxon>Sordariomycetes</taxon>
        <taxon>Hypocreomycetidae</taxon>
        <taxon>Hypocreales</taxon>
        <taxon>Nectriaceae</taxon>
        <taxon>Fusarium</taxon>
        <taxon>Fusarium fujikuroi species complex</taxon>
    </lineage>
</organism>
<dbReference type="GeneID" id="30061681"/>
<dbReference type="EMBL" id="DS022245">
    <property type="protein sequence ID" value="EWG41432.1"/>
    <property type="molecule type" value="Genomic_DNA"/>
</dbReference>
<evidence type="ECO:0000313" key="3">
    <source>
        <dbReference type="Proteomes" id="UP000009096"/>
    </source>
</evidence>
<sequence>MYSPVQIPQTTVTPHQNPQLQASSSKANPTRTPRQPKSKALDDGAADLSRALIVAPTLPIANTT</sequence>
<evidence type="ECO:0000313" key="2">
    <source>
        <dbReference type="EMBL" id="EWG41432.1"/>
    </source>
</evidence>
<feature type="region of interest" description="Disordered" evidence="1">
    <location>
        <begin position="1"/>
        <end position="43"/>
    </location>
</feature>
<dbReference type="HOGENOM" id="CLU_2831230_0_0_1"/>
<dbReference type="RefSeq" id="XP_018747623.1">
    <property type="nucleotide sequence ID" value="XM_018891157.1"/>
</dbReference>
<dbReference type="Proteomes" id="UP000009096">
    <property type="component" value="Chromosome 2"/>
</dbReference>
<evidence type="ECO:0000256" key="1">
    <source>
        <dbReference type="SAM" id="MobiDB-lite"/>
    </source>
</evidence>
<feature type="compositionally biased region" description="Polar residues" evidence="1">
    <location>
        <begin position="1"/>
        <end position="35"/>
    </location>
</feature>
<name>W7M945_GIBM7</name>
<reference evidence="2 3" key="1">
    <citation type="journal article" date="2010" name="Nature">
        <title>Comparative genomics reveals mobile pathogenicity chromosomes in Fusarium.</title>
        <authorList>
            <person name="Ma L.J."/>
            <person name="van der Does H.C."/>
            <person name="Borkovich K.A."/>
            <person name="Coleman J.J."/>
            <person name="Daboussi M.J."/>
            <person name="Di Pietro A."/>
            <person name="Dufresne M."/>
            <person name="Freitag M."/>
            <person name="Grabherr M."/>
            <person name="Henrissat B."/>
            <person name="Houterman P.M."/>
            <person name="Kang S."/>
            <person name="Shim W.B."/>
            <person name="Woloshuk C."/>
            <person name="Xie X."/>
            <person name="Xu J.R."/>
            <person name="Antoniw J."/>
            <person name="Baker S.E."/>
            <person name="Bluhm B.H."/>
            <person name="Breakspear A."/>
            <person name="Brown D.W."/>
            <person name="Butchko R.A."/>
            <person name="Chapman S."/>
            <person name="Coulson R."/>
            <person name="Coutinho P.M."/>
            <person name="Danchin E.G."/>
            <person name="Diener A."/>
            <person name="Gale L.R."/>
            <person name="Gardiner D.M."/>
            <person name="Goff S."/>
            <person name="Hammond-Kosack K.E."/>
            <person name="Hilburn K."/>
            <person name="Hua-Van A."/>
            <person name="Jonkers W."/>
            <person name="Kazan K."/>
            <person name="Kodira C.D."/>
            <person name="Koehrsen M."/>
            <person name="Kumar L."/>
            <person name="Lee Y.H."/>
            <person name="Li L."/>
            <person name="Manners J.M."/>
            <person name="Miranda-Saavedra D."/>
            <person name="Mukherjee M."/>
            <person name="Park G."/>
            <person name="Park J."/>
            <person name="Park S.Y."/>
            <person name="Proctor R.H."/>
            <person name="Regev A."/>
            <person name="Ruiz-Roldan M.C."/>
            <person name="Sain D."/>
            <person name="Sakthikumar S."/>
            <person name="Sykes S."/>
            <person name="Schwartz D.C."/>
            <person name="Turgeon B.G."/>
            <person name="Wapinski I."/>
            <person name="Yoder O."/>
            <person name="Young S."/>
            <person name="Zeng Q."/>
            <person name="Zhou S."/>
            <person name="Galagan J."/>
            <person name="Cuomo C.A."/>
            <person name="Kistler H.C."/>
            <person name="Rep M."/>
        </authorList>
    </citation>
    <scope>NUCLEOTIDE SEQUENCE [LARGE SCALE GENOMIC DNA]</scope>
    <source>
        <strain evidence="3">M3125 / FGSC 7600</strain>
    </source>
</reference>
<protein>
    <submittedName>
        <fullName evidence="2">Uncharacterized protein</fullName>
    </submittedName>
</protein>